<dbReference type="GO" id="GO:0008408">
    <property type="term" value="F:3'-5' exonuclease activity"/>
    <property type="evidence" value="ECO:0007669"/>
    <property type="project" value="InterPro"/>
</dbReference>
<dbReference type="Pfam" id="PF01336">
    <property type="entry name" value="tRNA_anti-codon"/>
    <property type="match status" value="1"/>
</dbReference>
<evidence type="ECO:0000256" key="6">
    <source>
        <dbReference type="ARBA" id="ARBA00022695"/>
    </source>
</evidence>
<accession>A0A8I1ME97</accession>
<evidence type="ECO:0000256" key="3">
    <source>
        <dbReference type="ARBA" id="ARBA00012417"/>
    </source>
</evidence>
<dbReference type="GO" id="GO:0006260">
    <property type="term" value="P:DNA replication"/>
    <property type="evidence" value="ECO:0007669"/>
    <property type="project" value="UniProtKB-KW"/>
</dbReference>
<evidence type="ECO:0000256" key="10">
    <source>
        <dbReference type="ARBA" id="ARBA00049244"/>
    </source>
</evidence>
<dbReference type="InterPro" id="IPR029460">
    <property type="entry name" value="DNAPol_HHH"/>
</dbReference>
<protein>
    <recommendedName>
        <fullName evidence="4">DNA polymerase III subunit alpha</fullName>
        <ecNumber evidence="3">2.7.7.7</ecNumber>
    </recommendedName>
</protein>
<evidence type="ECO:0000313" key="12">
    <source>
        <dbReference type="EMBL" id="MBN8250679.1"/>
    </source>
</evidence>
<dbReference type="SMART" id="SM00481">
    <property type="entry name" value="POLIIIAc"/>
    <property type="match status" value="1"/>
</dbReference>
<dbReference type="Pfam" id="PF17657">
    <property type="entry name" value="DNA_pol3_finger"/>
    <property type="match status" value="1"/>
</dbReference>
<comment type="similarity">
    <text evidence="2">Belongs to the DNA polymerase type-C family. DnaE subfamily.</text>
</comment>
<dbReference type="InterPro" id="IPR003141">
    <property type="entry name" value="Pol/His_phosphatase_N"/>
</dbReference>
<keyword evidence="6 12" id="KW-0548">Nucleotidyltransferase</keyword>
<dbReference type="Pfam" id="PF07733">
    <property type="entry name" value="DNA_pol3_alpha"/>
    <property type="match status" value="1"/>
</dbReference>
<dbReference type="CDD" id="cd04485">
    <property type="entry name" value="DnaE_OBF"/>
    <property type="match status" value="1"/>
</dbReference>
<evidence type="ECO:0000259" key="11">
    <source>
        <dbReference type="SMART" id="SM00481"/>
    </source>
</evidence>
<dbReference type="SUPFAM" id="SSF160975">
    <property type="entry name" value="AF1531-like"/>
    <property type="match status" value="1"/>
</dbReference>
<dbReference type="InterPro" id="IPR040982">
    <property type="entry name" value="DNA_pol3_finger"/>
</dbReference>
<dbReference type="GO" id="GO:0003887">
    <property type="term" value="F:DNA-directed DNA polymerase activity"/>
    <property type="evidence" value="ECO:0007669"/>
    <property type="project" value="UniProtKB-KW"/>
</dbReference>
<evidence type="ECO:0000256" key="4">
    <source>
        <dbReference type="ARBA" id="ARBA00019114"/>
    </source>
</evidence>
<comment type="catalytic activity">
    <reaction evidence="10">
        <text>DNA(n) + a 2'-deoxyribonucleoside 5'-triphosphate = DNA(n+1) + diphosphate</text>
        <dbReference type="Rhea" id="RHEA:22508"/>
        <dbReference type="Rhea" id="RHEA-COMP:17339"/>
        <dbReference type="Rhea" id="RHEA-COMP:17340"/>
        <dbReference type="ChEBI" id="CHEBI:33019"/>
        <dbReference type="ChEBI" id="CHEBI:61560"/>
        <dbReference type="ChEBI" id="CHEBI:173112"/>
        <dbReference type="EC" id="2.7.7.7"/>
    </reaction>
</comment>
<dbReference type="Pfam" id="PF14579">
    <property type="entry name" value="HHH_6"/>
    <property type="match status" value="1"/>
</dbReference>
<name>A0A8I1ME97_9BACI</name>
<proteinExistence type="inferred from homology"/>
<dbReference type="InterPro" id="IPR004013">
    <property type="entry name" value="PHP_dom"/>
</dbReference>
<dbReference type="InterPro" id="IPR041931">
    <property type="entry name" value="DNA_pol3_alpha_thumb_dom"/>
</dbReference>
<keyword evidence="5 12" id="KW-0808">Transferase</keyword>
<evidence type="ECO:0000256" key="9">
    <source>
        <dbReference type="ARBA" id="ARBA00025611"/>
    </source>
</evidence>
<evidence type="ECO:0000256" key="2">
    <source>
        <dbReference type="ARBA" id="ARBA00009496"/>
    </source>
</evidence>
<evidence type="ECO:0000256" key="1">
    <source>
        <dbReference type="ARBA" id="ARBA00004496"/>
    </source>
</evidence>
<dbReference type="NCBIfam" id="NF004226">
    <property type="entry name" value="PRK05673.1"/>
    <property type="match status" value="1"/>
</dbReference>
<dbReference type="RefSeq" id="WP_206782166.1">
    <property type="nucleotide sequence ID" value="NZ_CM125968.1"/>
</dbReference>
<dbReference type="Gene3D" id="3.20.20.140">
    <property type="entry name" value="Metal-dependent hydrolases"/>
    <property type="match status" value="1"/>
</dbReference>
<evidence type="ECO:0000256" key="5">
    <source>
        <dbReference type="ARBA" id="ARBA00022679"/>
    </source>
</evidence>
<comment type="function">
    <text evidence="9">DNA polymerase III is a complex, multichain enzyme responsible for most of the replicative synthesis in bacteria. This DNA polymerase also exhibits 3' to 5' exonuclease activity. The alpha chain is the DNA polymerase.</text>
</comment>
<dbReference type="EC" id="2.7.7.7" evidence="3"/>
<dbReference type="AlphaFoldDB" id="A0A8I1ME97"/>
<reference evidence="12" key="1">
    <citation type="submission" date="2020-12" db="EMBL/GenBank/DDBJ databases">
        <title>PHA producing bacteria isolated from mangrove.</title>
        <authorList>
            <person name="Zheng W."/>
            <person name="Yu S."/>
            <person name="Huang Y."/>
        </authorList>
    </citation>
    <scope>NUCLEOTIDE SEQUENCE</scope>
    <source>
        <strain evidence="12">GN22-4</strain>
    </source>
</reference>
<dbReference type="Pfam" id="PF02811">
    <property type="entry name" value="PHP"/>
    <property type="match status" value="1"/>
</dbReference>
<evidence type="ECO:0000256" key="7">
    <source>
        <dbReference type="ARBA" id="ARBA00022705"/>
    </source>
</evidence>
<dbReference type="Gene3D" id="2.40.50.140">
    <property type="entry name" value="Nucleic acid-binding proteins"/>
    <property type="match status" value="1"/>
</dbReference>
<dbReference type="Gene3D" id="1.10.10.1600">
    <property type="entry name" value="Bacterial DNA polymerase III alpha subunit, thumb domain"/>
    <property type="match status" value="1"/>
</dbReference>
<dbReference type="InterPro" id="IPR012340">
    <property type="entry name" value="NA-bd_OB-fold"/>
</dbReference>
<comment type="subcellular location">
    <subcellularLocation>
        <location evidence="1">Cytoplasm</location>
    </subcellularLocation>
</comment>
<dbReference type="InterPro" id="IPR016195">
    <property type="entry name" value="Pol/histidinol_Pase-like"/>
</dbReference>
<dbReference type="NCBIfam" id="TIGR00594">
    <property type="entry name" value="polc"/>
    <property type="match status" value="1"/>
</dbReference>
<organism evidence="12 13">
    <name type="scientific">Priestia flexa</name>
    <dbReference type="NCBI Taxonomy" id="86664"/>
    <lineage>
        <taxon>Bacteria</taxon>
        <taxon>Bacillati</taxon>
        <taxon>Bacillota</taxon>
        <taxon>Bacilli</taxon>
        <taxon>Bacillales</taxon>
        <taxon>Bacillaceae</taxon>
        <taxon>Priestia</taxon>
    </lineage>
</organism>
<dbReference type="EMBL" id="JAEMWV010000001">
    <property type="protein sequence ID" value="MBN8250679.1"/>
    <property type="molecule type" value="Genomic_DNA"/>
</dbReference>
<dbReference type="InterPro" id="IPR011708">
    <property type="entry name" value="DNA_pol3_alpha_NTPase_dom"/>
</dbReference>
<dbReference type="InterPro" id="IPR004805">
    <property type="entry name" value="DnaE2/DnaE/PolC"/>
</dbReference>
<evidence type="ECO:0000313" key="13">
    <source>
        <dbReference type="Proteomes" id="UP000664578"/>
    </source>
</evidence>
<gene>
    <name evidence="12" type="primary">dnaE</name>
    <name evidence="12" type="ORF">JF537_03680</name>
</gene>
<keyword evidence="8" id="KW-0239">DNA-directed DNA polymerase</keyword>
<dbReference type="Gene3D" id="1.10.150.870">
    <property type="match status" value="1"/>
</dbReference>
<comment type="caution">
    <text evidence="12">The sequence shown here is derived from an EMBL/GenBank/DDBJ whole genome shotgun (WGS) entry which is preliminary data.</text>
</comment>
<dbReference type="Proteomes" id="UP000664578">
    <property type="component" value="Unassembled WGS sequence"/>
</dbReference>
<dbReference type="PANTHER" id="PTHR32294:SF0">
    <property type="entry name" value="DNA POLYMERASE III SUBUNIT ALPHA"/>
    <property type="match status" value="1"/>
</dbReference>
<dbReference type="PANTHER" id="PTHR32294">
    <property type="entry name" value="DNA POLYMERASE III SUBUNIT ALPHA"/>
    <property type="match status" value="1"/>
</dbReference>
<dbReference type="GO" id="GO:0003676">
    <property type="term" value="F:nucleic acid binding"/>
    <property type="evidence" value="ECO:0007669"/>
    <property type="project" value="InterPro"/>
</dbReference>
<dbReference type="GO" id="GO:0005737">
    <property type="term" value="C:cytoplasm"/>
    <property type="evidence" value="ECO:0007669"/>
    <property type="project" value="UniProtKB-SubCell"/>
</dbReference>
<dbReference type="InterPro" id="IPR004365">
    <property type="entry name" value="NA-bd_OB_tRNA"/>
</dbReference>
<sequence>MPFVHLQLKSAYSILNSTIRIKQLVERAKALDYKAVALTDENVMYGAIPFYKECKKAGIKPIIGLTLYVLKQEDEAFSYPLVLLAQNEKGYENLVKLSSLVQTKEKNGVKKKWLPHYKEGVIAFTPGLSGEIESLILDNKLDEAKQTIAFFKHVYGEENFYLSLQRHGDHEQVLNEELCKLAEELNVKLLASNDVKYLVQEDYEAYECLKAIGEGDMLQDMIEEDRNSKEYYFKSQSQMESLYTDVLSTLYETNRIADRCNLELSLGKMMIPSYPIPNSQDTADSYLQKLCEEGLKKRLSTVTPEYAARLDYELSVIQQMKFSNYFLIVWDFMQYAHKNGIITGPGRGSAAGSLVAYVLEITNVDPIKHDLLFERFLNPERISMPDIDIDFPDNKRDQVIQYVAGKYGQIHVAQIITFGTLATKAAIRDVGKVIGMDKEDLSVVSKLLPSKPGVTLQQAVAQSKPLREYIQAMPIRQKLLQLAMQVEGLPRHTSTHAAGVVISGEPLTSYTPIQEGQHNVYLTQYPMEALQDIGLLKMDFLGLRNLTLIDYILAKVERDTGEKQKLPDIPMQDVKTFQLLASGDTTGIFQLESDGMRKVLKELQPTELEDIVAVNALYRPGPMEHIPTYIKRKHGLEKVTYVHDVLKPILQTTYGVIVYQEQIMQIASKMAGFSLGEADLLRRAVSKKESATLQKERKHFIEGSKRQGYGEEVSEQVYDLIVKFANYGFNRSHAVAYSFITYYLAYLKAHYPLQFFAVLLTSAIGNQSKSEQYIQEMRKRKIALLPPSINQSAYAFNVEKQQIRFSLGAIKYVGGTVVQEILNERKNKPFEDLFDFCMRVSTKIVNKKILETLINAGCFDEFGENRATLIETIDVAFEHAQLVDPQDDFGMGFSLKPKYIIVDEFSEQEILEREKEAVGFYLSNHPASQYERLMEAHFTIPLCDIAKCKNGAQVSIIGLISNERIIRTKQGEQMAFLAISDETDDADAVVFPRSYEKYKQLLNVGEVVLIKGKVDIRTNKRQIVAQEIYLAKEVEEELPKQEVYLRVKPSAQSDEVIRDIYKKIHSAKGNVPVLVYYESEKRLLRLTSDYFISLEGDVITQFKALLGDENVAVKTL</sequence>
<evidence type="ECO:0000256" key="8">
    <source>
        <dbReference type="ARBA" id="ARBA00022932"/>
    </source>
</evidence>
<dbReference type="SUPFAM" id="SSF89550">
    <property type="entry name" value="PHP domain-like"/>
    <property type="match status" value="1"/>
</dbReference>
<keyword evidence="7" id="KW-0235">DNA replication</keyword>
<feature type="domain" description="Polymerase/histidinol phosphatase N-terminal" evidence="11">
    <location>
        <begin position="4"/>
        <end position="71"/>
    </location>
</feature>